<name>A0A933L1H6_9HYPH</name>
<organism evidence="3 4">
    <name type="scientific">Devosia nanyangense</name>
    <dbReference type="NCBI Taxonomy" id="1228055"/>
    <lineage>
        <taxon>Bacteria</taxon>
        <taxon>Pseudomonadati</taxon>
        <taxon>Pseudomonadota</taxon>
        <taxon>Alphaproteobacteria</taxon>
        <taxon>Hyphomicrobiales</taxon>
        <taxon>Devosiaceae</taxon>
        <taxon>Devosia</taxon>
    </lineage>
</organism>
<dbReference type="EMBL" id="JACRAF010000033">
    <property type="protein sequence ID" value="MBI4922514.1"/>
    <property type="molecule type" value="Genomic_DNA"/>
</dbReference>
<sequence>MSKKAAVAGLIGISALLAGDPSAYAQSATQLPASCAPLSLDRPMTDEEIKACFAHMLLLLAQERYETLVIDIGGTHGAGGVGAQGDPGATGATGSTGATGATGPTGAAGATGATGATGDTGDSGAM</sequence>
<feature type="region of interest" description="Disordered" evidence="1">
    <location>
        <begin position="79"/>
        <end position="126"/>
    </location>
</feature>
<feature type="chain" id="PRO_5038079188" description="Collagen-like protein" evidence="2">
    <location>
        <begin position="26"/>
        <end position="126"/>
    </location>
</feature>
<reference evidence="3" key="1">
    <citation type="submission" date="2020-07" db="EMBL/GenBank/DDBJ databases">
        <title>Huge and variable diversity of episymbiotic CPR bacteria and DPANN archaea in groundwater ecosystems.</title>
        <authorList>
            <person name="He C.Y."/>
            <person name="Keren R."/>
            <person name="Whittaker M."/>
            <person name="Farag I.F."/>
            <person name="Doudna J."/>
            <person name="Cate J.H.D."/>
            <person name="Banfield J.F."/>
        </authorList>
    </citation>
    <scope>NUCLEOTIDE SEQUENCE</scope>
    <source>
        <strain evidence="3">NC_groundwater_1586_Pr3_B-0.1um_66_15</strain>
    </source>
</reference>
<evidence type="ECO:0000313" key="4">
    <source>
        <dbReference type="Proteomes" id="UP000782610"/>
    </source>
</evidence>
<evidence type="ECO:0000256" key="1">
    <source>
        <dbReference type="SAM" id="MobiDB-lite"/>
    </source>
</evidence>
<evidence type="ECO:0008006" key="5">
    <source>
        <dbReference type="Google" id="ProtNLM"/>
    </source>
</evidence>
<proteinExistence type="predicted"/>
<accession>A0A933L1H6</accession>
<comment type="caution">
    <text evidence="3">The sequence shown here is derived from an EMBL/GenBank/DDBJ whole genome shotgun (WGS) entry which is preliminary data.</text>
</comment>
<feature type="signal peptide" evidence="2">
    <location>
        <begin position="1"/>
        <end position="25"/>
    </location>
</feature>
<gene>
    <name evidence="3" type="ORF">HY834_12260</name>
</gene>
<dbReference type="AlphaFoldDB" id="A0A933L1H6"/>
<evidence type="ECO:0000313" key="3">
    <source>
        <dbReference type="EMBL" id="MBI4922514.1"/>
    </source>
</evidence>
<feature type="compositionally biased region" description="Low complexity" evidence="1">
    <location>
        <begin position="86"/>
        <end position="126"/>
    </location>
</feature>
<evidence type="ECO:0000256" key="2">
    <source>
        <dbReference type="SAM" id="SignalP"/>
    </source>
</evidence>
<dbReference type="Proteomes" id="UP000782610">
    <property type="component" value="Unassembled WGS sequence"/>
</dbReference>
<keyword evidence="2" id="KW-0732">Signal</keyword>
<protein>
    <recommendedName>
        <fullName evidence="5">Collagen-like protein</fullName>
    </recommendedName>
</protein>